<dbReference type="AlphaFoldDB" id="A0AAN6NX12"/>
<evidence type="ECO:0000313" key="3">
    <source>
        <dbReference type="Proteomes" id="UP001303222"/>
    </source>
</evidence>
<feature type="non-terminal residue" evidence="2">
    <location>
        <position position="1"/>
    </location>
</feature>
<name>A0AAN6NX12_9PEZI</name>
<reference evidence="2" key="2">
    <citation type="submission" date="2023-06" db="EMBL/GenBank/DDBJ databases">
        <authorList>
            <consortium name="Lawrence Berkeley National Laboratory"/>
            <person name="Mondo S.J."/>
            <person name="Hensen N."/>
            <person name="Bonometti L."/>
            <person name="Westerberg I."/>
            <person name="Brannstrom I.O."/>
            <person name="Guillou S."/>
            <person name="Cros-Aarteil S."/>
            <person name="Calhoun S."/>
            <person name="Haridas S."/>
            <person name="Kuo A."/>
            <person name="Pangilinan J."/>
            <person name="Riley R."/>
            <person name="Labutti K."/>
            <person name="Andreopoulos B."/>
            <person name="Lipzen A."/>
            <person name="Chen C."/>
            <person name="Yanf M."/>
            <person name="Daum C."/>
            <person name="Ng V."/>
            <person name="Clum A."/>
            <person name="Steindorff A."/>
            <person name="Ohm R."/>
            <person name="Martin F."/>
            <person name="Silar P."/>
            <person name="Natvig D."/>
            <person name="Lalanne C."/>
            <person name="Gautier V."/>
            <person name="Ament-Velasquez S.L."/>
            <person name="Kruys A."/>
            <person name="Hutchinson M.I."/>
            <person name="Powell A.J."/>
            <person name="Barry K."/>
            <person name="Miller A.N."/>
            <person name="Grigoriev I.V."/>
            <person name="Debuchy R."/>
            <person name="Gladieux P."/>
            <person name="Thoren M.H."/>
            <person name="Johannesson H."/>
        </authorList>
    </citation>
    <scope>NUCLEOTIDE SEQUENCE</scope>
    <source>
        <strain evidence="2">CBS 626.80</strain>
    </source>
</reference>
<feature type="transmembrane region" description="Helical" evidence="1">
    <location>
        <begin position="38"/>
        <end position="56"/>
    </location>
</feature>
<comment type="caution">
    <text evidence="2">The sequence shown here is derived from an EMBL/GenBank/DDBJ whole genome shotgun (WGS) entry which is preliminary data.</text>
</comment>
<dbReference type="Proteomes" id="UP001303222">
    <property type="component" value="Unassembled WGS sequence"/>
</dbReference>
<organism evidence="2 3">
    <name type="scientific">Pseudoneurospora amorphoporcata</name>
    <dbReference type="NCBI Taxonomy" id="241081"/>
    <lineage>
        <taxon>Eukaryota</taxon>
        <taxon>Fungi</taxon>
        <taxon>Dikarya</taxon>
        <taxon>Ascomycota</taxon>
        <taxon>Pezizomycotina</taxon>
        <taxon>Sordariomycetes</taxon>
        <taxon>Sordariomycetidae</taxon>
        <taxon>Sordariales</taxon>
        <taxon>Sordariaceae</taxon>
        <taxon>Pseudoneurospora</taxon>
    </lineage>
</organism>
<evidence type="ECO:0000313" key="2">
    <source>
        <dbReference type="EMBL" id="KAK3952556.1"/>
    </source>
</evidence>
<reference evidence="2" key="1">
    <citation type="journal article" date="2023" name="Mol. Phylogenet. Evol.">
        <title>Genome-scale phylogeny and comparative genomics of the fungal order Sordariales.</title>
        <authorList>
            <person name="Hensen N."/>
            <person name="Bonometti L."/>
            <person name="Westerberg I."/>
            <person name="Brannstrom I.O."/>
            <person name="Guillou S."/>
            <person name="Cros-Aarteil S."/>
            <person name="Calhoun S."/>
            <person name="Haridas S."/>
            <person name="Kuo A."/>
            <person name="Mondo S."/>
            <person name="Pangilinan J."/>
            <person name="Riley R."/>
            <person name="LaButti K."/>
            <person name="Andreopoulos B."/>
            <person name="Lipzen A."/>
            <person name="Chen C."/>
            <person name="Yan M."/>
            <person name="Daum C."/>
            <person name="Ng V."/>
            <person name="Clum A."/>
            <person name="Steindorff A."/>
            <person name="Ohm R.A."/>
            <person name="Martin F."/>
            <person name="Silar P."/>
            <person name="Natvig D.O."/>
            <person name="Lalanne C."/>
            <person name="Gautier V."/>
            <person name="Ament-Velasquez S.L."/>
            <person name="Kruys A."/>
            <person name="Hutchinson M.I."/>
            <person name="Powell A.J."/>
            <person name="Barry K."/>
            <person name="Miller A.N."/>
            <person name="Grigoriev I.V."/>
            <person name="Debuchy R."/>
            <person name="Gladieux P."/>
            <person name="Hiltunen Thoren M."/>
            <person name="Johannesson H."/>
        </authorList>
    </citation>
    <scope>NUCLEOTIDE SEQUENCE</scope>
    <source>
        <strain evidence="2">CBS 626.80</strain>
    </source>
</reference>
<keyword evidence="3" id="KW-1185">Reference proteome</keyword>
<dbReference type="EMBL" id="MU859121">
    <property type="protein sequence ID" value="KAK3952556.1"/>
    <property type="molecule type" value="Genomic_DNA"/>
</dbReference>
<keyword evidence="1" id="KW-1133">Transmembrane helix</keyword>
<evidence type="ECO:0000256" key="1">
    <source>
        <dbReference type="SAM" id="Phobius"/>
    </source>
</evidence>
<accession>A0AAN6NX12</accession>
<gene>
    <name evidence="2" type="ORF">QBC32DRAFT_341056</name>
</gene>
<keyword evidence="1" id="KW-0472">Membrane</keyword>
<keyword evidence="1" id="KW-0812">Transmembrane</keyword>
<feature type="transmembrane region" description="Helical" evidence="1">
    <location>
        <begin position="12"/>
        <end position="32"/>
    </location>
</feature>
<sequence>LRGGFDSLLAQLFFCFLLLMFELVISSFVAGLELSVSFLRHCFLGPGSLLIFLLHLRNM</sequence>
<protein>
    <submittedName>
        <fullName evidence="2">Uncharacterized protein</fullName>
    </submittedName>
</protein>
<proteinExistence type="predicted"/>